<gene>
    <name evidence="5" type="ORF">DSCOOX_58420</name>
</gene>
<name>A0A5K8AJ06_9BACT</name>
<accession>A0A5K8AJ06</accession>
<dbReference type="AlphaFoldDB" id="A0A5K8AJ06"/>
<dbReference type="EMBL" id="AP021879">
    <property type="protein sequence ID" value="BBO92662.1"/>
    <property type="molecule type" value="Genomic_DNA"/>
</dbReference>
<evidence type="ECO:0000313" key="5">
    <source>
        <dbReference type="EMBL" id="BBO92662.1"/>
    </source>
</evidence>
<evidence type="ECO:0000259" key="4">
    <source>
        <dbReference type="Pfam" id="PF07732"/>
    </source>
</evidence>
<reference evidence="5 6" key="1">
    <citation type="submission" date="2019-11" db="EMBL/GenBank/DDBJ databases">
        <title>Comparative genomics of hydrocarbon-degrading Desulfosarcina strains.</title>
        <authorList>
            <person name="Watanabe M."/>
            <person name="Kojima H."/>
            <person name="Fukui M."/>
        </authorList>
    </citation>
    <scope>NUCLEOTIDE SEQUENCE [LARGE SCALE GENOMIC DNA]</scope>
    <source>
        <strain evidence="6">oXyS1</strain>
    </source>
</reference>
<evidence type="ECO:0000313" key="6">
    <source>
        <dbReference type="Proteomes" id="UP000422108"/>
    </source>
</evidence>
<dbReference type="InterPro" id="IPR011707">
    <property type="entry name" value="Cu-oxidase-like_N"/>
</dbReference>
<dbReference type="RefSeq" id="WP_155313376.1">
    <property type="nucleotide sequence ID" value="NZ_AP021879.1"/>
</dbReference>
<dbReference type="InterPro" id="IPR008972">
    <property type="entry name" value="Cupredoxin"/>
</dbReference>
<evidence type="ECO:0000256" key="1">
    <source>
        <dbReference type="ARBA" id="ARBA00022723"/>
    </source>
</evidence>
<keyword evidence="2" id="KW-0560">Oxidoreductase</keyword>
<keyword evidence="6" id="KW-1185">Reference proteome</keyword>
<dbReference type="GO" id="GO:0016491">
    <property type="term" value="F:oxidoreductase activity"/>
    <property type="evidence" value="ECO:0007669"/>
    <property type="project" value="UniProtKB-KW"/>
</dbReference>
<dbReference type="Pfam" id="PF07732">
    <property type="entry name" value="Cu-oxidase_3"/>
    <property type="match status" value="1"/>
</dbReference>
<dbReference type="GO" id="GO:0005507">
    <property type="term" value="F:copper ion binding"/>
    <property type="evidence" value="ECO:0007669"/>
    <property type="project" value="InterPro"/>
</dbReference>
<keyword evidence="3" id="KW-0186">Copper</keyword>
<dbReference type="PANTHER" id="PTHR11709:SF394">
    <property type="entry name" value="FI03373P-RELATED"/>
    <property type="match status" value="1"/>
</dbReference>
<organism evidence="5 6">
    <name type="scientific">Desulfosarcina ovata subsp. ovata</name>
    <dbReference type="NCBI Taxonomy" id="2752305"/>
    <lineage>
        <taxon>Bacteria</taxon>
        <taxon>Pseudomonadati</taxon>
        <taxon>Thermodesulfobacteriota</taxon>
        <taxon>Desulfobacteria</taxon>
        <taxon>Desulfobacterales</taxon>
        <taxon>Desulfosarcinaceae</taxon>
        <taxon>Desulfosarcina</taxon>
    </lineage>
</organism>
<feature type="domain" description="Plastocyanin-like" evidence="4">
    <location>
        <begin position="80"/>
        <end position="174"/>
    </location>
</feature>
<dbReference type="InterPro" id="IPR045087">
    <property type="entry name" value="Cu-oxidase_fam"/>
</dbReference>
<sequence>MNRIYRRIRPSGVLAIVVLTVLALVNPGHANAQARIDGIENVTAFSFTAGAGELSTPDGGSIHFWGYQDLGGNEGVGVPQYPGPTLILNQGDSVTISLTSGLPQCTSMVFPGHTVTASGGDQDGPLTRETCPNGTAVNYTFTATDPGTYTYYSGTQPELQIEMGLVGAIIVRPAMDIGGDVGYAYDRADTAFDHEVMFLLTSMDPGIHQLAEQNRFAEIDLTQRWPVYWFINGRAAPDDLAAPFVGWLPHQPYNCTPRMSPGQRLLVRIIGGDRDQHPLHLHGNHYKEIARYGRLLTLADGETLAPRKRFTTLSVPGQTVDAIFEWTGEKLGWDIYGSTLDGMPAHDCIDGDGDGFGDVSAGSTYEHEYCADHDKKFPVVLPETQNLAFGGWWSGSPYMGGSGALPPGEGGLNPYGGFFFMWHSHAEKELTNFDIFPGGMLSMMVVEPPGTPIH</sequence>
<keyword evidence="1" id="KW-0479">Metal-binding</keyword>
<dbReference type="SUPFAM" id="SSF49503">
    <property type="entry name" value="Cupredoxins"/>
    <property type="match status" value="2"/>
</dbReference>
<evidence type="ECO:0000256" key="2">
    <source>
        <dbReference type="ARBA" id="ARBA00023002"/>
    </source>
</evidence>
<dbReference type="Gene3D" id="2.60.40.420">
    <property type="entry name" value="Cupredoxins - blue copper proteins"/>
    <property type="match status" value="1"/>
</dbReference>
<protein>
    <recommendedName>
        <fullName evidence="4">Plastocyanin-like domain-containing protein</fullName>
    </recommendedName>
</protein>
<dbReference type="Proteomes" id="UP000422108">
    <property type="component" value="Chromosome"/>
</dbReference>
<proteinExistence type="predicted"/>
<dbReference type="PANTHER" id="PTHR11709">
    <property type="entry name" value="MULTI-COPPER OXIDASE"/>
    <property type="match status" value="1"/>
</dbReference>
<evidence type="ECO:0000256" key="3">
    <source>
        <dbReference type="ARBA" id="ARBA00023008"/>
    </source>
</evidence>